<dbReference type="PANTHER" id="PTHR22722:SF5">
    <property type="entry name" value="LOW-DENSITY LIPOPROTEIN RECEPTOR-RELATED PROTEIN 1B"/>
    <property type="match status" value="1"/>
</dbReference>
<reference evidence="10 11" key="1">
    <citation type="journal article" date="2014" name="Genome Biol. Evol.">
        <title>The genome of the myxosporean Thelohanellus kitauei shows adaptations to nutrient acquisition within its fish host.</title>
        <authorList>
            <person name="Yang Y."/>
            <person name="Xiong J."/>
            <person name="Zhou Z."/>
            <person name="Huo F."/>
            <person name="Miao W."/>
            <person name="Ran C."/>
            <person name="Liu Y."/>
            <person name="Zhang J."/>
            <person name="Feng J."/>
            <person name="Wang M."/>
            <person name="Wang M."/>
            <person name="Wang L."/>
            <person name="Yao B."/>
        </authorList>
    </citation>
    <scope>NUCLEOTIDE SEQUENCE [LARGE SCALE GENOMIC DNA]</scope>
    <source>
        <strain evidence="10">Wuqing</strain>
    </source>
</reference>
<dbReference type="SUPFAM" id="SSF57424">
    <property type="entry name" value="LDL receptor-like module"/>
    <property type="match status" value="3"/>
</dbReference>
<keyword evidence="3" id="KW-0677">Repeat</keyword>
<dbReference type="AlphaFoldDB" id="A0A0C2N4Q5"/>
<gene>
    <name evidence="10" type="ORF">RF11_03798</name>
</gene>
<proteinExistence type="predicted"/>
<comment type="caution">
    <text evidence="10">The sequence shown here is derived from an EMBL/GenBank/DDBJ whole genome shotgun (WGS) entry which is preliminary data.</text>
</comment>
<dbReference type="InterPro" id="IPR036055">
    <property type="entry name" value="LDL_receptor-like_sf"/>
</dbReference>
<evidence type="ECO:0000256" key="7">
    <source>
        <dbReference type="ARBA" id="ARBA00023170"/>
    </source>
</evidence>
<dbReference type="PANTHER" id="PTHR22722">
    <property type="entry name" value="LOW-DENSITY LIPOPROTEIN RECEPTOR-RELATED PROTEIN 2-RELATED"/>
    <property type="match status" value="1"/>
</dbReference>
<dbReference type="OMA" id="NELCIPE"/>
<name>A0A0C2N4Q5_THEKT</name>
<evidence type="ECO:0000256" key="5">
    <source>
        <dbReference type="ARBA" id="ARBA00023136"/>
    </source>
</evidence>
<dbReference type="Gene3D" id="4.10.400.10">
    <property type="entry name" value="Low-density Lipoprotein Receptor"/>
    <property type="match status" value="3"/>
</dbReference>
<feature type="disulfide bond" evidence="9">
    <location>
        <begin position="38"/>
        <end position="56"/>
    </location>
</feature>
<dbReference type="Pfam" id="PF00057">
    <property type="entry name" value="Ldl_recept_a"/>
    <property type="match status" value="3"/>
</dbReference>
<dbReference type="PRINTS" id="PR00261">
    <property type="entry name" value="LDLRECEPTOR"/>
</dbReference>
<evidence type="ECO:0000256" key="4">
    <source>
        <dbReference type="ARBA" id="ARBA00022989"/>
    </source>
</evidence>
<feature type="disulfide bond" evidence="9">
    <location>
        <begin position="118"/>
        <end position="136"/>
    </location>
</feature>
<keyword evidence="4" id="KW-1133">Transmembrane helix</keyword>
<keyword evidence="11" id="KW-1185">Reference proteome</keyword>
<feature type="disulfide bond" evidence="9">
    <location>
        <begin position="89"/>
        <end position="104"/>
    </location>
</feature>
<evidence type="ECO:0000256" key="6">
    <source>
        <dbReference type="ARBA" id="ARBA00023157"/>
    </source>
</evidence>
<dbReference type="InterPro" id="IPR002172">
    <property type="entry name" value="LDrepeatLR_classA_rpt"/>
</dbReference>
<keyword evidence="8" id="KW-0325">Glycoprotein</keyword>
<evidence type="ECO:0000313" key="11">
    <source>
        <dbReference type="Proteomes" id="UP000031668"/>
    </source>
</evidence>
<comment type="subcellular location">
    <subcellularLocation>
        <location evidence="1">Membrane</location>
        <topology evidence="1">Single-pass membrane protein</topology>
    </subcellularLocation>
</comment>
<feature type="disulfide bond" evidence="9">
    <location>
        <begin position="130"/>
        <end position="145"/>
    </location>
</feature>
<evidence type="ECO:0000256" key="9">
    <source>
        <dbReference type="PROSITE-ProRule" id="PRU00124"/>
    </source>
</evidence>
<dbReference type="InterPro" id="IPR051221">
    <property type="entry name" value="LDLR-related"/>
</dbReference>
<evidence type="ECO:0000256" key="2">
    <source>
        <dbReference type="ARBA" id="ARBA00022692"/>
    </source>
</evidence>
<comment type="caution">
    <text evidence="9">Lacks conserved residue(s) required for the propagation of feature annotation.</text>
</comment>
<protein>
    <submittedName>
        <fullName evidence="10">Vitellogenin receptor</fullName>
    </submittedName>
</protein>
<dbReference type="GO" id="GO:0005041">
    <property type="term" value="F:low-density lipoprotein particle receptor activity"/>
    <property type="evidence" value="ECO:0007669"/>
    <property type="project" value="TreeGrafter"/>
</dbReference>
<evidence type="ECO:0000256" key="8">
    <source>
        <dbReference type="ARBA" id="ARBA00023180"/>
    </source>
</evidence>
<dbReference type="EMBL" id="JWZT01002668">
    <property type="protein sequence ID" value="KII68892.1"/>
    <property type="molecule type" value="Genomic_DNA"/>
</dbReference>
<evidence type="ECO:0000313" key="10">
    <source>
        <dbReference type="EMBL" id="KII68892.1"/>
    </source>
</evidence>
<dbReference type="OrthoDB" id="10063075at2759"/>
<dbReference type="InterPro" id="IPR023415">
    <property type="entry name" value="LDLR_class-A_CS"/>
</dbReference>
<organism evidence="10 11">
    <name type="scientific">Thelohanellus kitauei</name>
    <name type="common">Myxosporean</name>
    <dbReference type="NCBI Taxonomy" id="669202"/>
    <lineage>
        <taxon>Eukaryota</taxon>
        <taxon>Metazoa</taxon>
        <taxon>Cnidaria</taxon>
        <taxon>Myxozoa</taxon>
        <taxon>Myxosporea</taxon>
        <taxon>Bivalvulida</taxon>
        <taxon>Platysporina</taxon>
        <taxon>Myxobolidae</taxon>
        <taxon>Thelohanellus</taxon>
    </lineage>
</organism>
<dbReference type="GO" id="GO:0005886">
    <property type="term" value="C:plasma membrane"/>
    <property type="evidence" value="ECO:0007669"/>
    <property type="project" value="TreeGrafter"/>
</dbReference>
<dbReference type="CDD" id="cd00112">
    <property type="entry name" value="LDLa"/>
    <property type="match status" value="3"/>
</dbReference>
<feature type="disulfide bond" evidence="9">
    <location>
        <begin position="50"/>
        <end position="65"/>
    </location>
</feature>
<keyword evidence="7 10" id="KW-0675">Receptor</keyword>
<dbReference type="GO" id="GO:0043235">
    <property type="term" value="C:receptor complex"/>
    <property type="evidence" value="ECO:0007669"/>
    <property type="project" value="TreeGrafter"/>
</dbReference>
<dbReference type="PROSITE" id="PS01209">
    <property type="entry name" value="LDLRA_1"/>
    <property type="match status" value="2"/>
</dbReference>
<keyword evidence="6 9" id="KW-1015">Disulfide bond</keyword>
<evidence type="ECO:0000256" key="3">
    <source>
        <dbReference type="ARBA" id="ARBA00022737"/>
    </source>
</evidence>
<dbReference type="PROSITE" id="PS50068">
    <property type="entry name" value="LDLRA_2"/>
    <property type="match status" value="3"/>
</dbReference>
<dbReference type="Proteomes" id="UP000031668">
    <property type="component" value="Unassembled WGS sequence"/>
</dbReference>
<sequence>MECSSSKKHKNVNVWMMETNVQVIILMKTVCRIDEFQCKNQQCMPKNVVCNGIDECGDGSDERDCVKVCKNGEILCAKDKKCLKRDLICNGVNDCSDGSDEAECTKLTPYCIEQEFECLNELCIPEEKVCNKENDCGHRIDEKGCLGMLFIFNVREKMRCFWWILRGWNMYSSSSNM</sequence>
<feature type="disulfide bond" evidence="9">
    <location>
        <begin position="111"/>
        <end position="123"/>
    </location>
</feature>
<evidence type="ECO:0000256" key="1">
    <source>
        <dbReference type="ARBA" id="ARBA00004167"/>
    </source>
</evidence>
<accession>A0A0C2N4Q5</accession>
<dbReference type="SMART" id="SM00192">
    <property type="entry name" value="LDLa"/>
    <property type="match status" value="3"/>
</dbReference>
<keyword evidence="2" id="KW-0812">Transmembrane</keyword>
<feature type="disulfide bond" evidence="9">
    <location>
        <begin position="31"/>
        <end position="43"/>
    </location>
</feature>
<keyword evidence="5" id="KW-0472">Membrane</keyword>